<dbReference type="RefSeq" id="WP_169593714.1">
    <property type="nucleotide sequence ID" value="NZ_VCQU01000013.1"/>
</dbReference>
<protein>
    <submittedName>
        <fullName evidence="1">Uncharacterized protein</fullName>
    </submittedName>
</protein>
<organism evidence="1 2">
    <name type="scientific">Antrihabitans stalactiti</name>
    <dbReference type="NCBI Taxonomy" id="2584121"/>
    <lineage>
        <taxon>Bacteria</taxon>
        <taxon>Bacillati</taxon>
        <taxon>Actinomycetota</taxon>
        <taxon>Actinomycetes</taxon>
        <taxon>Mycobacteriales</taxon>
        <taxon>Nocardiaceae</taxon>
        <taxon>Antrihabitans</taxon>
    </lineage>
</organism>
<accession>A0A848KQR3</accession>
<reference evidence="1 2" key="1">
    <citation type="submission" date="2019-05" db="EMBL/GenBank/DDBJ databases">
        <authorList>
            <person name="Lee S.D."/>
        </authorList>
    </citation>
    <scope>NUCLEOTIDE SEQUENCE [LARGE SCALE GENOMIC DNA]</scope>
    <source>
        <strain evidence="1 2">YC2-7</strain>
    </source>
</reference>
<dbReference type="AlphaFoldDB" id="A0A848KQR3"/>
<comment type="caution">
    <text evidence="1">The sequence shown here is derived from an EMBL/GenBank/DDBJ whole genome shotgun (WGS) entry which is preliminary data.</text>
</comment>
<dbReference type="Proteomes" id="UP000535543">
    <property type="component" value="Unassembled WGS sequence"/>
</dbReference>
<sequence length="61" mass="6872">MDGPRTSVVLPMPSAWASWRKAAIEQVLTQWPTDFNGVDVFWRRADGNWKIYISHAVPAGS</sequence>
<reference evidence="1 2" key="2">
    <citation type="submission" date="2020-06" db="EMBL/GenBank/DDBJ databases">
        <title>Antribacter stalactiti gen. nov., sp. nov., a new member of the family Nacardiaceae isolated from a cave.</title>
        <authorList>
            <person name="Kim I.S."/>
        </authorList>
    </citation>
    <scope>NUCLEOTIDE SEQUENCE [LARGE SCALE GENOMIC DNA]</scope>
    <source>
        <strain evidence="1 2">YC2-7</strain>
    </source>
</reference>
<proteinExistence type="predicted"/>
<evidence type="ECO:0000313" key="1">
    <source>
        <dbReference type="EMBL" id="NMN98932.1"/>
    </source>
</evidence>
<gene>
    <name evidence="1" type="ORF">FGL95_28245</name>
</gene>
<keyword evidence="2" id="KW-1185">Reference proteome</keyword>
<evidence type="ECO:0000313" key="2">
    <source>
        <dbReference type="Proteomes" id="UP000535543"/>
    </source>
</evidence>
<name>A0A848KQR3_9NOCA</name>
<dbReference type="EMBL" id="VCQU01000013">
    <property type="protein sequence ID" value="NMN98932.1"/>
    <property type="molecule type" value="Genomic_DNA"/>
</dbReference>